<feature type="transmembrane region" description="Helical" evidence="2">
    <location>
        <begin position="557"/>
        <end position="582"/>
    </location>
</feature>
<proteinExistence type="predicted"/>
<dbReference type="EMBL" id="MLJW01000111">
    <property type="protein sequence ID" value="OIQ99049.1"/>
    <property type="molecule type" value="Genomic_DNA"/>
</dbReference>
<accession>A0A1J5RTM3</accession>
<sequence>MRIPKHVSWLATGVIGLVAALLIGQTSTRAAVTSNDKSTDKLGNATCLSCHEDKKLEMVGPSGKLRPLRTIEGDKFAKGVHSDMRCVACHQDITDATAPHKSGAAVQKVDCVRCHENLWEAVKKEGLTKEKERLGLVVLNIEAYKESLHARPNRDDKTHANATCDDCHDTHYFNVPPKGTTKRTEWHLTIPNVCGAKCHSDELDEYSSSIHGKEVMEKHNLKAAVCTDCHTAHAIVNTSLNSFKLQNTQQCGNCHKENLASYGDTYHGQVNKLGYSYTAKCYDCHGSHGILAVKDPKSKVSPKNRLKTCKQCHNGKKGLKEATPGFVTFSPHANAHDFVRYPQMWITSRFMLALLAGVFIYFWLHSGLWHYREYMDRKEGKTRPHIRTEELLLGENKQVRRFGPIWRLAHLIFALSVMMLVLTGMAVFYSDSFWAPVIMKALGGPKIAGLIHRISATIMLGIFFIHLIYMSVHLIRNRKTFRWFGPDSLMPRWQDFKDAAAMFKWFFGKGPRPTFDRWTYWEKFDYWAVFWGMGIIGGSGLMLAFPNVTASILPGWIFNVATLVHGEEAFLAAVFLFTVHFFNNHFRPDKFPPPDVVMFTGTVPLEEFKREHSEQYKRLVETGQLEKYLVDAPSRSMTLGSKILGLALLAIGLILLGLVMVGFVGRLSG</sequence>
<organism evidence="3">
    <name type="scientific">mine drainage metagenome</name>
    <dbReference type="NCBI Taxonomy" id="410659"/>
    <lineage>
        <taxon>unclassified sequences</taxon>
        <taxon>metagenomes</taxon>
        <taxon>ecological metagenomes</taxon>
    </lineage>
</organism>
<name>A0A1J5RTM3_9ZZZZ</name>
<keyword evidence="2" id="KW-0472">Membrane</keyword>
<evidence type="ECO:0000256" key="2">
    <source>
        <dbReference type="SAM" id="Phobius"/>
    </source>
</evidence>
<protein>
    <submittedName>
        <fullName evidence="3">Formate dehydrogenase-O subunit gamma</fullName>
    </submittedName>
</protein>
<dbReference type="AlphaFoldDB" id="A0A1J5RTM3"/>
<dbReference type="InterPro" id="IPR036280">
    <property type="entry name" value="Multihaem_cyt_sf"/>
</dbReference>
<feature type="transmembrane region" description="Helical" evidence="2">
    <location>
        <begin position="526"/>
        <end position="545"/>
    </location>
</feature>
<keyword evidence="2" id="KW-0812">Transmembrane</keyword>
<dbReference type="Gene3D" id="1.20.950.20">
    <property type="entry name" value="Transmembrane di-heme cytochromes, Chain C"/>
    <property type="match status" value="1"/>
</dbReference>
<comment type="caution">
    <text evidence="3">The sequence shown here is derived from an EMBL/GenBank/DDBJ whole genome shotgun (WGS) entry which is preliminary data.</text>
</comment>
<gene>
    <name evidence="3" type="ORF">GALL_189630</name>
</gene>
<evidence type="ECO:0000313" key="3">
    <source>
        <dbReference type="EMBL" id="OIQ99049.1"/>
    </source>
</evidence>
<dbReference type="SUPFAM" id="SSF48695">
    <property type="entry name" value="Multiheme cytochromes"/>
    <property type="match status" value="1"/>
</dbReference>
<reference evidence="3" key="1">
    <citation type="submission" date="2016-10" db="EMBL/GenBank/DDBJ databases">
        <title>Sequence of Gallionella enrichment culture.</title>
        <authorList>
            <person name="Poehlein A."/>
            <person name="Muehling M."/>
            <person name="Daniel R."/>
        </authorList>
    </citation>
    <scope>NUCLEOTIDE SEQUENCE</scope>
</reference>
<dbReference type="Gene3D" id="1.10.1130.10">
    <property type="entry name" value="Flavocytochrome C3, Chain A"/>
    <property type="match status" value="1"/>
</dbReference>
<evidence type="ECO:0000256" key="1">
    <source>
        <dbReference type="ARBA" id="ARBA00022729"/>
    </source>
</evidence>
<feature type="transmembrane region" description="Helical" evidence="2">
    <location>
        <begin position="408"/>
        <end position="430"/>
    </location>
</feature>
<feature type="transmembrane region" description="Helical" evidence="2">
    <location>
        <begin position="643"/>
        <end position="664"/>
    </location>
</feature>
<feature type="transmembrane region" description="Helical" evidence="2">
    <location>
        <begin position="450"/>
        <end position="472"/>
    </location>
</feature>
<feature type="transmembrane region" description="Helical" evidence="2">
    <location>
        <begin position="350"/>
        <end position="371"/>
    </location>
</feature>
<keyword evidence="1" id="KW-0732">Signal</keyword>
<dbReference type="InterPro" id="IPR051829">
    <property type="entry name" value="Multiheme_Cytochr_ET"/>
</dbReference>
<dbReference type="PANTHER" id="PTHR35038">
    <property type="entry name" value="DISSIMILATORY SULFITE REDUCTASE SIRA"/>
    <property type="match status" value="1"/>
</dbReference>
<keyword evidence="2" id="KW-1133">Transmembrane helix</keyword>